<keyword evidence="3" id="KW-0645">Protease</keyword>
<accession>A0A0H2RZ73</accession>
<dbReference type="Proteomes" id="UP000053477">
    <property type="component" value="Unassembled WGS sequence"/>
</dbReference>
<dbReference type="GO" id="GO:0000324">
    <property type="term" value="C:fungal-type vacuole"/>
    <property type="evidence" value="ECO:0007669"/>
    <property type="project" value="TreeGrafter"/>
</dbReference>
<dbReference type="Gene3D" id="3.40.50.1820">
    <property type="entry name" value="alpha/beta hydrolase"/>
    <property type="match status" value="1"/>
</dbReference>
<feature type="signal peptide" evidence="6">
    <location>
        <begin position="1"/>
        <end position="19"/>
    </location>
</feature>
<keyword evidence="6" id="KW-0732">Signal</keyword>
<dbReference type="EMBL" id="KQ086037">
    <property type="protein sequence ID" value="KLO10066.1"/>
    <property type="molecule type" value="Genomic_DNA"/>
</dbReference>
<name>A0A0H2RZ73_9AGAM</name>
<dbReference type="Gene3D" id="1.10.287.410">
    <property type="match status" value="1"/>
</dbReference>
<keyword evidence="8" id="KW-1185">Reference proteome</keyword>
<dbReference type="SUPFAM" id="SSF53474">
    <property type="entry name" value="alpha/beta-Hydrolases"/>
    <property type="match status" value="1"/>
</dbReference>
<dbReference type="PANTHER" id="PTHR11802">
    <property type="entry name" value="SERINE PROTEASE FAMILY S10 SERINE CARBOXYPEPTIDASE"/>
    <property type="match status" value="1"/>
</dbReference>
<evidence type="ECO:0000256" key="4">
    <source>
        <dbReference type="ARBA" id="ARBA00022801"/>
    </source>
</evidence>
<keyword evidence="4" id="KW-0378">Hydrolase</keyword>
<dbReference type="Pfam" id="PF00450">
    <property type="entry name" value="Peptidase_S10"/>
    <property type="match status" value="1"/>
</dbReference>
<dbReference type="InParanoid" id="A0A0H2RZ73"/>
<dbReference type="GO" id="GO:0004185">
    <property type="term" value="F:serine-type carboxypeptidase activity"/>
    <property type="evidence" value="ECO:0007669"/>
    <property type="project" value="InterPro"/>
</dbReference>
<comment type="similarity">
    <text evidence="1">Belongs to the peptidase S10 family.</text>
</comment>
<organism evidence="7 8">
    <name type="scientific">Schizopora paradoxa</name>
    <dbReference type="NCBI Taxonomy" id="27342"/>
    <lineage>
        <taxon>Eukaryota</taxon>
        <taxon>Fungi</taxon>
        <taxon>Dikarya</taxon>
        <taxon>Basidiomycota</taxon>
        <taxon>Agaricomycotina</taxon>
        <taxon>Agaricomycetes</taxon>
        <taxon>Hymenochaetales</taxon>
        <taxon>Schizoporaceae</taxon>
        <taxon>Schizopora</taxon>
    </lineage>
</organism>
<proteinExistence type="inferred from homology"/>
<dbReference type="OrthoDB" id="443318at2759"/>
<dbReference type="GO" id="GO:0006508">
    <property type="term" value="P:proteolysis"/>
    <property type="evidence" value="ECO:0007669"/>
    <property type="project" value="UniProtKB-KW"/>
</dbReference>
<dbReference type="STRING" id="27342.A0A0H2RZ73"/>
<dbReference type="InterPro" id="IPR001563">
    <property type="entry name" value="Peptidase_S10"/>
</dbReference>
<gene>
    <name evidence="7" type="ORF">SCHPADRAFT_537915</name>
</gene>
<reference evidence="7 8" key="1">
    <citation type="submission" date="2015-04" db="EMBL/GenBank/DDBJ databases">
        <title>Complete genome sequence of Schizopora paradoxa KUC8140, a cosmopolitan wood degrader in East Asia.</title>
        <authorList>
            <consortium name="DOE Joint Genome Institute"/>
            <person name="Min B."/>
            <person name="Park H."/>
            <person name="Jang Y."/>
            <person name="Kim J.-J."/>
            <person name="Kim K.H."/>
            <person name="Pangilinan J."/>
            <person name="Lipzen A."/>
            <person name="Riley R."/>
            <person name="Grigoriev I.V."/>
            <person name="Spatafora J.W."/>
            <person name="Choi I.-G."/>
        </authorList>
    </citation>
    <scope>NUCLEOTIDE SEQUENCE [LARGE SCALE GENOMIC DNA]</scope>
    <source>
        <strain evidence="7 8">KUC8140</strain>
    </source>
</reference>
<dbReference type="AlphaFoldDB" id="A0A0H2RZ73"/>
<sequence length="495" mass="55199">MKARMMGFTVLALILGTFAITNQASLNGHGHTVTNAQDYGEDVLKEAVLEMDVEYRLRVKEPNICDPNVQQYSGYLDISNSKHLFFWFFESRSKPDEAPLILWLSGGPGCSSLAALLFDVGPCMVANEGKNLTNNPFSWNSRANIIFLDQPINVGFSYSDDGSTINNSPEAALDVYAFLQKFMARYPKYANSDLHIATRSYGGTYAPNLASVIHQRNKALDIAPISGVKKINLMSVMIGNGIADPHIQDASIPAFACDGPYPLYDPRGSECRNLRDKASICKRLTSFCYRNNNRLACLSAALYCNSQLYGPLERSGRNPYDVRRTCDPREDTSICYKQMDWIETWINDNKEIIGAFSDIEFTSCNLQVSQAFYLQADRMHNSAMLLTDLVNDGIRLLVYAGNADSMCNFIGNERWVVDFENVFHDEFVKAKPKPWITLQEKVTFGTVRSAGGGGLTAGNVTFVTVHEAGHMVPYDQPQAALDLLVRWINNMPLTI</sequence>
<dbReference type="InterPro" id="IPR029058">
    <property type="entry name" value="AB_hydrolase_fold"/>
</dbReference>
<keyword evidence="5" id="KW-0325">Glycoprotein</keyword>
<evidence type="ECO:0000313" key="8">
    <source>
        <dbReference type="Proteomes" id="UP000053477"/>
    </source>
</evidence>
<dbReference type="PANTHER" id="PTHR11802:SF452">
    <property type="entry name" value="CARBOXYPEPTIDASE"/>
    <property type="match status" value="1"/>
</dbReference>
<evidence type="ECO:0000256" key="1">
    <source>
        <dbReference type="ARBA" id="ARBA00009431"/>
    </source>
</evidence>
<evidence type="ECO:0000256" key="5">
    <source>
        <dbReference type="ARBA" id="ARBA00023180"/>
    </source>
</evidence>
<protein>
    <submittedName>
        <fullName evidence="7">Serine carboxypeptidase</fullName>
    </submittedName>
</protein>
<feature type="chain" id="PRO_5005202254" evidence="6">
    <location>
        <begin position="20"/>
        <end position="495"/>
    </location>
</feature>
<keyword evidence="2 7" id="KW-0121">Carboxypeptidase</keyword>
<evidence type="ECO:0000256" key="6">
    <source>
        <dbReference type="SAM" id="SignalP"/>
    </source>
</evidence>
<dbReference type="PRINTS" id="PR00724">
    <property type="entry name" value="CRBOXYPTASEC"/>
</dbReference>
<evidence type="ECO:0000256" key="3">
    <source>
        <dbReference type="ARBA" id="ARBA00022670"/>
    </source>
</evidence>
<evidence type="ECO:0000256" key="2">
    <source>
        <dbReference type="ARBA" id="ARBA00022645"/>
    </source>
</evidence>
<evidence type="ECO:0000313" key="7">
    <source>
        <dbReference type="EMBL" id="KLO10066.1"/>
    </source>
</evidence>